<dbReference type="PANTHER" id="PTHR10098">
    <property type="entry name" value="RAPSYN-RELATED"/>
    <property type="match status" value="1"/>
</dbReference>
<protein>
    <submittedName>
        <fullName evidence="2">CHAT domain-containing protein</fullName>
    </submittedName>
</protein>
<dbReference type="Proteomes" id="UP000623440">
    <property type="component" value="Unassembled WGS sequence"/>
</dbReference>
<feature type="domain" description="CHAT" evidence="1">
    <location>
        <begin position="571"/>
        <end position="841"/>
    </location>
</feature>
<dbReference type="RefSeq" id="WP_190944811.1">
    <property type="nucleotide sequence ID" value="NZ_JACJSI010000151.1"/>
</dbReference>
<accession>A0ABR8DYG9</accession>
<dbReference type="Gene3D" id="1.25.40.10">
    <property type="entry name" value="Tetratricopeptide repeat domain"/>
    <property type="match status" value="2"/>
</dbReference>
<gene>
    <name evidence="2" type="ORF">H6G97_34205</name>
</gene>
<dbReference type="EMBL" id="JACJSI010000151">
    <property type="protein sequence ID" value="MBD2534304.1"/>
    <property type="molecule type" value="Genomic_DNA"/>
</dbReference>
<organism evidence="2 3">
    <name type="scientific">Nostoc flagelliforme FACHB-838</name>
    <dbReference type="NCBI Taxonomy" id="2692904"/>
    <lineage>
        <taxon>Bacteria</taxon>
        <taxon>Bacillati</taxon>
        <taxon>Cyanobacteriota</taxon>
        <taxon>Cyanophyceae</taxon>
        <taxon>Nostocales</taxon>
        <taxon>Nostocaceae</taxon>
        <taxon>Nostoc</taxon>
    </lineage>
</organism>
<name>A0ABR8DYG9_9NOSO</name>
<evidence type="ECO:0000313" key="3">
    <source>
        <dbReference type="Proteomes" id="UP000623440"/>
    </source>
</evidence>
<dbReference type="InterPro" id="IPR019734">
    <property type="entry name" value="TPR_rpt"/>
</dbReference>
<dbReference type="InterPro" id="IPR011990">
    <property type="entry name" value="TPR-like_helical_dom_sf"/>
</dbReference>
<keyword evidence="3" id="KW-1185">Reference proteome</keyword>
<dbReference type="InterPro" id="IPR024983">
    <property type="entry name" value="CHAT_dom"/>
</dbReference>
<evidence type="ECO:0000259" key="1">
    <source>
        <dbReference type="Pfam" id="PF12770"/>
    </source>
</evidence>
<reference evidence="2 3" key="1">
    <citation type="journal article" date="2020" name="ISME J.">
        <title>Comparative genomics reveals insights into cyanobacterial evolution and habitat adaptation.</title>
        <authorList>
            <person name="Chen M.Y."/>
            <person name="Teng W.K."/>
            <person name="Zhao L."/>
            <person name="Hu C.X."/>
            <person name="Zhou Y.K."/>
            <person name="Han B.P."/>
            <person name="Song L.R."/>
            <person name="Shu W.S."/>
        </authorList>
    </citation>
    <scope>NUCLEOTIDE SEQUENCE [LARGE SCALE GENOMIC DNA]</scope>
    <source>
        <strain evidence="2 3">FACHB-838</strain>
    </source>
</reference>
<sequence>MARKRRLFIHYLWNLKYLSLGLSLSLLVILCLGEAKSQPTPSEHSYAQSLTQGGYQQLHRGQVEAAQQTWQAAYKAYKRLNDSNGMTGSLINQSLAFQASGMYPQACQVLVEALEMKNWLCNSSLQERQYSLEESQERLSLALQKQPMLKVRVIALRNLGDVLRMLGDLEASLIVLSKSSVMAKRLNLESNFNNQLLLSQANTERTLYNQAKSRYQMMDDPEGKQKVFITAKSKINLAFEQYQNLRDIPVLPQLYQLSLLLEMEKWPDIANVDIDTRRQAIKTLIKQLLTTPNQFEQLPLIESIYARLNFVETLTRIAENSKLKQFIFPNGENSLKAALFLAQQAQSLAQKLDNERAESYASGTIGNIYGSLGQELESKKSLEQAVGLAQSVKATDIAYKWQWQLGRLYQRTNNFNKATQAYTAAINSLDQVRGSILAINPEIQWEFKEKVEPVYLEYMELNLSENNPNLVKVIKTQEKLKIAELESFLQCGKLTSVSLIDSPRVANLPPIIHLIKLKNRAEVIVQTPQGSLYRHTVDFQLLSDSIDSLVFGVQNQELIGIRHSNLLVYPQTIYNLVFAPIKKHLPDSGNLILVLDTYFQNLPISMLYDGENYLVKHYNISTASSSNFWQSRALNPKNIRALIAGISEIGPSFNNSLVPESFKALPEVEKEVASIKTKTAPGSELLLNAQFTTDDFQRKMEDNQLEVVHLSTHGQFSSDPEKTFVLAWDVPVTVKKLKFLLKTERSGIDLLVLSACQTAKGDRRSALGIAGIASQAGARSTVASLWLVEAESTTLLMEEFYRGLRNGLPKAEALRFAQLKLMSNHKYEHPYFWAGFVLVGDWL</sequence>
<proteinExistence type="predicted"/>
<dbReference type="Pfam" id="PF12770">
    <property type="entry name" value="CHAT"/>
    <property type="match status" value="1"/>
</dbReference>
<dbReference type="Pfam" id="PF13181">
    <property type="entry name" value="TPR_8"/>
    <property type="match status" value="1"/>
</dbReference>
<dbReference type="SUPFAM" id="SSF48452">
    <property type="entry name" value="TPR-like"/>
    <property type="match status" value="2"/>
</dbReference>
<dbReference type="PANTHER" id="PTHR10098:SF112">
    <property type="entry name" value="SLR0380 PROTEIN"/>
    <property type="match status" value="1"/>
</dbReference>
<comment type="caution">
    <text evidence="2">The sequence shown here is derived from an EMBL/GenBank/DDBJ whole genome shotgun (WGS) entry which is preliminary data.</text>
</comment>
<evidence type="ECO:0000313" key="2">
    <source>
        <dbReference type="EMBL" id="MBD2534304.1"/>
    </source>
</evidence>